<proteinExistence type="predicted"/>
<dbReference type="AlphaFoldDB" id="A0A383B201"/>
<gene>
    <name evidence="1" type="ORF">METZ01_LOCUS466961</name>
</gene>
<dbReference type="EMBL" id="UINC01196894">
    <property type="protein sequence ID" value="SVE14107.1"/>
    <property type="molecule type" value="Genomic_DNA"/>
</dbReference>
<organism evidence="1">
    <name type="scientific">marine metagenome</name>
    <dbReference type="NCBI Taxonomy" id="408172"/>
    <lineage>
        <taxon>unclassified sequences</taxon>
        <taxon>metagenomes</taxon>
        <taxon>ecological metagenomes</taxon>
    </lineage>
</organism>
<protein>
    <submittedName>
        <fullName evidence="1">Uncharacterized protein</fullName>
    </submittedName>
</protein>
<feature type="non-terminal residue" evidence="1">
    <location>
        <position position="30"/>
    </location>
</feature>
<sequence>MPLAVDKMPHIPPIRTCAEYITSSLESLHL</sequence>
<evidence type="ECO:0000313" key="1">
    <source>
        <dbReference type="EMBL" id="SVE14107.1"/>
    </source>
</evidence>
<accession>A0A383B201</accession>
<reference evidence="1" key="1">
    <citation type="submission" date="2018-05" db="EMBL/GenBank/DDBJ databases">
        <authorList>
            <person name="Lanie J.A."/>
            <person name="Ng W.-L."/>
            <person name="Kazmierczak K.M."/>
            <person name="Andrzejewski T.M."/>
            <person name="Davidsen T.M."/>
            <person name="Wayne K.J."/>
            <person name="Tettelin H."/>
            <person name="Glass J.I."/>
            <person name="Rusch D."/>
            <person name="Podicherti R."/>
            <person name="Tsui H.-C.T."/>
            <person name="Winkler M.E."/>
        </authorList>
    </citation>
    <scope>NUCLEOTIDE SEQUENCE</scope>
</reference>
<name>A0A383B201_9ZZZZ</name>